<dbReference type="SUPFAM" id="SSF52309">
    <property type="entry name" value="N-(deoxy)ribosyltransferase-like"/>
    <property type="match status" value="1"/>
</dbReference>
<dbReference type="RefSeq" id="WP_058297170.1">
    <property type="nucleotide sequence ID" value="NZ_FMAU01000001.1"/>
</dbReference>
<gene>
    <name evidence="1" type="ORF">GA0061094_0251</name>
</gene>
<dbReference type="EMBL" id="FMAU01000001">
    <property type="protein sequence ID" value="SCB74931.1"/>
    <property type="molecule type" value="Genomic_DNA"/>
</dbReference>
<reference evidence="2" key="1">
    <citation type="submission" date="2016-08" db="EMBL/GenBank/DDBJ databases">
        <authorList>
            <person name="Varghese N."/>
            <person name="Submissions Spin"/>
        </authorList>
    </citation>
    <scope>NUCLEOTIDE SEQUENCE [LARGE SCALE GENOMIC DNA]</scope>
    <source>
        <strain evidence="2">SGD-1123</strain>
    </source>
</reference>
<name>A0A0V8HPS0_9BACI</name>
<dbReference type="Proteomes" id="UP000181997">
    <property type="component" value="Unassembled WGS sequence"/>
</dbReference>
<keyword evidence="2" id="KW-1185">Reference proteome</keyword>
<proteinExistence type="predicted"/>
<dbReference type="InterPro" id="IPR007710">
    <property type="entry name" value="Nucleoside_deoxyribTrfase"/>
</dbReference>
<protein>
    <recommendedName>
        <fullName evidence="3">Nucleoside 2-deoxyribosyltransferase</fullName>
    </recommendedName>
</protein>
<dbReference type="AlphaFoldDB" id="A0A0V8HPS0"/>
<dbReference type="Pfam" id="PF05014">
    <property type="entry name" value="Nuc_deoxyrib_tr"/>
    <property type="match status" value="1"/>
</dbReference>
<organism evidence="1 2">
    <name type="scientific">[Bacillus] enclensis</name>
    <dbReference type="NCBI Taxonomy" id="1402860"/>
    <lineage>
        <taxon>Bacteria</taxon>
        <taxon>Bacillati</taxon>
        <taxon>Bacillota</taxon>
        <taxon>Bacilli</taxon>
        <taxon>Bacillales</taxon>
        <taxon>Bacillaceae</taxon>
        <taxon>Rossellomorea</taxon>
    </lineage>
</organism>
<evidence type="ECO:0000313" key="1">
    <source>
        <dbReference type="EMBL" id="SCB74931.1"/>
    </source>
</evidence>
<accession>A0A0V8HPS0</accession>
<sequence>MEKFYVASSFRNLDAVRYVTSKLVDNGYFHTYDWTTSEKSKGSLTLDDLKTIGENEKKAVMESDFIVVLLPGGKGTHIELGIALGQGKRIFLYSPDREIENVETTSTFYHLPEVEKCFGTLDDLLKKISG</sequence>
<evidence type="ECO:0008006" key="3">
    <source>
        <dbReference type="Google" id="ProtNLM"/>
    </source>
</evidence>
<dbReference type="OrthoDB" id="2059845at2"/>
<evidence type="ECO:0000313" key="2">
    <source>
        <dbReference type="Proteomes" id="UP000181997"/>
    </source>
</evidence>
<dbReference type="Gene3D" id="3.40.50.450">
    <property type="match status" value="1"/>
</dbReference>